<accession>A0A7R7HUV5</accession>
<gene>
    <name evidence="1" type="ORF">Athai_00310</name>
</gene>
<sequence length="156" mass="16940">MRTIGITGHQGLPEAVAAEVDARIRRRLNEPVLGVSCLADGADQIFARAVLDAGGRITVIVPADQYRDGLAEHARPGYDQLLARADSIHQLHHVESTEQSHLDASAEMLDRVDELWAVWDGQPARGYGGTADVVALARERGLPVTVFWPDGASRDR</sequence>
<organism evidence="1 2">
    <name type="scientific">Actinocatenispora thailandica</name>
    <dbReference type="NCBI Taxonomy" id="227318"/>
    <lineage>
        <taxon>Bacteria</taxon>
        <taxon>Bacillati</taxon>
        <taxon>Actinomycetota</taxon>
        <taxon>Actinomycetes</taxon>
        <taxon>Micromonosporales</taxon>
        <taxon>Micromonosporaceae</taxon>
        <taxon>Actinocatenispora</taxon>
    </lineage>
</organism>
<dbReference type="Gene3D" id="3.40.50.450">
    <property type="match status" value="1"/>
</dbReference>
<reference evidence="1 2" key="1">
    <citation type="submission" date="2020-08" db="EMBL/GenBank/DDBJ databases">
        <title>Whole genome shotgun sequence of Actinocatenispora thailandica NBRC 105041.</title>
        <authorList>
            <person name="Komaki H."/>
            <person name="Tamura T."/>
        </authorList>
    </citation>
    <scope>NUCLEOTIDE SEQUENCE [LARGE SCALE GENOMIC DNA]</scope>
    <source>
        <strain evidence="1 2">NBRC 105041</strain>
    </source>
</reference>
<evidence type="ECO:0000313" key="2">
    <source>
        <dbReference type="Proteomes" id="UP000611640"/>
    </source>
</evidence>
<dbReference type="EMBL" id="AP023355">
    <property type="protein sequence ID" value="BCJ32528.1"/>
    <property type="molecule type" value="Genomic_DNA"/>
</dbReference>
<dbReference type="KEGG" id="atl:Athai_00310"/>
<protein>
    <recommendedName>
        <fullName evidence="3">DUF1273 domain-containing protein</fullName>
    </recommendedName>
</protein>
<keyword evidence="2" id="KW-1185">Reference proteome</keyword>
<name>A0A7R7HUV5_9ACTN</name>
<dbReference type="RefSeq" id="WP_203959569.1">
    <property type="nucleotide sequence ID" value="NZ_AP023355.1"/>
</dbReference>
<dbReference type="SUPFAM" id="SSF102405">
    <property type="entry name" value="MCP/YpsA-like"/>
    <property type="match status" value="1"/>
</dbReference>
<dbReference type="AlphaFoldDB" id="A0A7R7HUV5"/>
<proteinExistence type="predicted"/>
<evidence type="ECO:0000313" key="1">
    <source>
        <dbReference type="EMBL" id="BCJ32528.1"/>
    </source>
</evidence>
<evidence type="ECO:0008006" key="3">
    <source>
        <dbReference type="Google" id="ProtNLM"/>
    </source>
</evidence>
<dbReference type="Proteomes" id="UP000611640">
    <property type="component" value="Chromosome"/>
</dbReference>